<protein>
    <submittedName>
        <fullName evidence="1">Uncharacterized protein</fullName>
    </submittedName>
</protein>
<dbReference type="Proteomes" id="UP000821845">
    <property type="component" value="Chromosome 4"/>
</dbReference>
<accession>A0ACB7SD97</accession>
<proteinExistence type="predicted"/>
<evidence type="ECO:0000313" key="2">
    <source>
        <dbReference type="Proteomes" id="UP000821845"/>
    </source>
</evidence>
<evidence type="ECO:0000313" key="1">
    <source>
        <dbReference type="EMBL" id="KAH6932833.1"/>
    </source>
</evidence>
<name>A0ACB7SD97_HYAAI</name>
<organism evidence="1 2">
    <name type="scientific">Hyalomma asiaticum</name>
    <name type="common">Tick</name>
    <dbReference type="NCBI Taxonomy" id="266040"/>
    <lineage>
        <taxon>Eukaryota</taxon>
        <taxon>Metazoa</taxon>
        <taxon>Ecdysozoa</taxon>
        <taxon>Arthropoda</taxon>
        <taxon>Chelicerata</taxon>
        <taxon>Arachnida</taxon>
        <taxon>Acari</taxon>
        <taxon>Parasitiformes</taxon>
        <taxon>Ixodida</taxon>
        <taxon>Ixodoidea</taxon>
        <taxon>Ixodidae</taxon>
        <taxon>Hyalomminae</taxon>
        <taxon>Hyalomma</taxon>
    </lineage>
</organism>
<reference evidence="1" key="1">
    <citation type="submission" date="2020-05" db="EMBL/GenBank/DDBJ databases">
        <title>Large-scale comparative analyses of tick genomes elucidate their genetic diversity and vector capacities.</title>
        <authorList>
            <person name="Jia N."/>
            <person name="Wang J."/>
            <person name="Shi W."/>
            <person name="Du L."/>
            <person name="Sun Y."/>
            <person name="Zhan W."/>
            <person name="Jiang J."/>
            <person name="Wang Q."/>
            <person name="Zhang B."/>
            <person name="Ji P."/>
            <person name="Sakyi L.B."/>
            <person name="Cui X."/>
            <person name="Yuan T."/>
            <person name="Jiang B."/>
            <person name="Yang W."/>
            <person name="Lam T.T.-Y."/>
            <person name="Chang Q."/>
            <person name="Ding S."/>
            <person name="Wang X."/>
            <person name="Zhu J."/>
            <person name="Ruan X."/>
            <person name="Zhao L."/>
            <person name="Wei J."/>
            <person name="Que T."/>
            <person name="Du C."/>
            <person name="Cheng J."/>
            <person name="Dai P."/>
            <person name="Han X."/>
            <person name="Huang E."/>
            <person name="Gao Y."/>
            <person name="Liu J."/>
            <person name="Shao H."/>
            <person name="Ye R."/>
            <person name="Li L."/>
            <person name="Wei W."/>
            <person name="Wang X."/>
            <person name="Wang C."/>
            <person name="Yang T."/>
            <person name="Huo Q."/>
            <person name="Li W."/>
            <person name="Guo W."/>
            <person name="Chen H."/>
            <person name="Zhou L."/>
            <person name="Ni X."/>
            <person name="Tian J."/>
            <person name="Zhou Y."/>
            <person name="Sheng Y."/>
            <person name="Liu T."/>
            <person name="Pan Y."/>
            <person name="Xia L."/>
            <person name="Li J."/>
            <person name="Zhao F."/>
            <person name="Cao W."/>
        </authorList>
    </citation>
    <scope>NUCLEOTIDE SEQUENCE</scope>
    <source>
        <strain evidence="1">Hyas-2018</strain>
    </source>
</reference>
<dbReference type="EMBL" id="CM023484">
    <property type="protein sequence ID" value="KAH6932833.1"/>
    <property type="molecule type" value="Genomic_DNA"/>
</dbReference>
<comment type="caution">
    <text evidence="1">The sequence shown here is derived from an EMBL/GenBank/DDBJ whole genome shotgun (WGS) entry which is preliminary data.</text>
</comment>
<sequence length="110" mass="11940">MSMKRKTRINLYMVIEMLQAAWMAAAASTIANCFWHASFGVNSGGCSEDLGAASSEGAAVEQDLVSWDTLLDAGIVSNCDTFCMYVSAIADAVTTKELTEVEIVRMVMEW</sequence>
<keyword evidence="2" id="KW-1185">Reference proteome</keyword>
<gene>
    <name evidence="1" type="ORF">HPB50_010191</name>
</gene>